<evidence type="ECO:0000256" key="2">
    <source>
        <dbReference type="SAM" id="Phobius"/>
    </source>
</evidence>
<dbReference type="Proteomes" id="UP000002035">
    <property type="component" value="Unassembled WGS sequence"/>
</dbReference>
<feature type="compositionally biased region" description="Basic and acidic residues" evidence="1">
    <location>
        <begin position="117"/>
        <end position="129"/>
    </location>
</feature>
<keyword evidence="4" id="KW-1185">Reference proteome</keyword>
<keyword evidence="2" id="KW-0472">Membrane</keyword>
<evidence type="ECO:0000313" key="3">
    <source>
        <dbReference type="EMBL" id="EEQ30861.1"/>
    </source>
</evidence>
<dbReference type="OrthoDB" id="4491423at2759"/>
<feature type="region of interest" description="Disordered" evidence="1">
    <location>
        <begin position="89"/>
        <end position="131"/>
    </location>
</feature>
<feature type="compositionally biased region" description="Polar residues" evidence="1">
    <location>
        <begin position="206"/>
        <end position="221"/>
    </location>
</feature>
<organism evidence="3 4">
    <name type="scientific">Arthroderma otae (strain ATCC MYA-4605 / CBS 113480)</name>
    <name type="common">Microsporum canis</name>
    <dbReference type="NCBI Taxonomy" id="554155"/>
    <lineage>
        <taxon>Eukaryota</taxon>
        <taxon>Fungi</taxon>
        <taxon>Dikarya</taxon>
        <taxon>Ascomycota</taxon>
        <taxon>Pezizomycotina</taxon>
        <taxon>Eurotiomycetes</taxon>
        <taxon>Eurotiomycetidae</taxon>
        <taxon>Onygenales</taxon>
        <taxon>Arthrodermataceae</taxon>
        <taxon>Microsporum</taxon>
    </lineage>
</organism>
<dbReference type="VEuPathDB" id="FungiDB:MCYG_03680"/>
<proteinExistence type="predicted"/>
<dbReference type="STRING" id="554155.C5FJK0"/>
<evidence type="ECO:0000313" key="4">
    <source>
        <dbReference type="Proteomes" id="UP000002035"/>
    </source>
</evidence>
<dbReference type="OMA" id="EDMCLEG"/>
<dbReference type="EMBL" id="DS995703">
    <property type="protein sequence ID" value="EEQ30861.1"/>
    <property type="molecule type" value="Genomic_DNA"/>
</dbReference>
<evidence type="ECO:0008006" key="5">
    <source>
        <dbReference type="Google" id="ProtNLM"/>
    </source>
</evidence>
<feature type="transmembrane region" description="Helical" evidence="2">
    <location>
        <begin position="133"/>
        <end position="156"/>
    </location>
</feature>
<gene>
    <name evidence="3" type="ORF">MCYG_03680</name>
</gene>
<feature type="compositionally biased region" description="Basic and acidic residues" evidence="1">
    <location>
        <begin position="179"/>
        <end position="196"/>
    </location>
</feature>
<feature type="compositionally biased region" description="Polar residues" evidence="1">
    <location>
        <begin position="106"/>
        <end position="116"/>
    </location>
</feature>
<feature type="region of interest" description="Disordered" evidence="1">
    <location>
        <begin position="166"/>
        <end position="221"/>
    </location>
</feature>
<keyword evidence="2" id="KW-1133">Transmembrane helix</keyword>
<sequence>MNVSWASIYGATNLYLIQGENYNSPVGITLNTASTWYDWTVSYSDATNHSAPFVFRIVNARGTKESQQLGGFISGQFYINFGEDSRTSTTMSPTSTLASTTGSSSIPQTTLPSNTSEGERPQKGDDKSHSKSLALGLGIGLGVPFCLTAGAVFFLMRRRAKQSPIISRGYEGQPNNVSHPDKAPEPSGDETVHCDPQELYADSRWSRQGLSHQSQNPHELG</sequence>
<reference evidence="4" key="1">
    <citation type="journal article" date="2012" name="MBio">
        <title>Comparative genome analysis of Trichophyton rubrum and related dermatophytes reveals candidate genes involved in infection.</title>
        <authorList>
            <person name="Martinez D.A."/>
            <person name="Oliver B.G."/>
            <person name="Graeser Y."/>
            <person name="Goldberg J.M."/>
            <person name="Li W."/>
            <person name="Martinez-Rossi N.M."/>
            <person name="Monod M."/>
            <person name="Shelest E."/>
            <person name="Barton R.C."/>
            <person name="Birch E."/>
            <person name="Brakhage A.A."/>
            <person name="Chen Z."/>
            <person name="Gurr S.J."/>
            <person name="Heiman D."/>
            <person name="Heitman J."/>
            <person name="Kosti I."/>
            <person name="Rossi A."/>
            <person name="Saif S."/>
            <person name="Samalova M."/>
            <person name="Saunders C.W."/>
            <person name="Shea T."/>
            <person name="Summerbell R.C."/>
            <person name="Xu J."/>
            <person name="Young S."/>
            <person name="Zeng Q."/>
            <person name="Birren B.W."/>
            <person name="Cuomo C.A."/>
            <person name="White T.C."/>
        </authorList>
    </citation>
    <scope>NUCLEOTIDE SEQUENCE [LARGE SCALE GENOMIC DNA]</scope>
    <source>
        <strain evidence="4">ATCC MYA-4605 / CBS 113480</strain>
    </source>
</reference>
<dbReference type="eggNOG" id="ENOG502SZGQ">
    <property type="taxonomic scope" value="Eukaryota"/>
</dbReference>
<feature type="compositionally biased region" description="Low complexity" evidence="1">
    <location>
        <begin position="89"/>
        <end position="105"/>
    </location>
</feature>
<dbReference type="GeneID" id="9229498"/>
<accession>C5FJK0</accession>
<name>C5FJK0_ARTOC</name>
<dbReference type="HOGENOM" id="CLU_1022969_0_0_1"/>
<dbReference type="RefSeq" id="XP_002848174.1">
    <property type="nucleotide sequence ID" value="XM_002848128.1"/>
</dbReference>
<dbReference type="AlphaFoldDB" id="C5FJK0"/>
<evidence type="ECO:0000256" key="1">
    <source>
        <dbReference type="SAM" id="MobiDB-lite"/>
    </source>
</evidence>
<keyword evidence="2" id="KW-0812">Transmembrane</keyword>
<protein>
    <recommendedName>
        <fullName evidence="5">Mid2 domain-containing protein</fullName>
    </recommendedName>
</protein>